<feature type="compositionally biased region" description="Basic and acidic residues" evidence="1">
    <location>
        <begin position="1"/>
        <end position="14"/>
    </location>
</feature>
<evidence type="ECO:0000313" key="2">
    <source>
        <dbReference type="EMBL" id="KAF7826636.1"/>
    </source>
</evidence>
<evidence type="ECO:0000256" key="1">
    <source>
        <dbReference type="SAM" id="MobiDB-lite"/>
    </source>
</evidence>
<organism evidence="2 3">
    <name type="scientific">Senna tora</name>
    <dbReference type="NCBI Taxonomy" id="362788"/>
    <lineage>
        <taxon>Eukaryota</taxon>
        <taxon>Viridiplantae</taxon>
        <taxon>Streptophyta</taxon>
        <taxon>Embryophyta</taxon>
        <taxon>Tracheophyta</taxon>
        <taxon>Spermatophyta</taxon>
        <taxon>Magnoliopsida</taxon>
        <taxon>eudicotyledons</taxon>
        <taxon>Gunneridae</taxon>
        <taxon>Pentapetalae</taxon>
        <taxon>rosids</taxon>
        <taxon>fabids</taxon>
        <taxon>Fabales</taxon>
        <taxon>Fabaceae</taxon>
        <taxon>Caesalpinioideae</taxon>
        <taxon>Cassia clade</taxon>
        <taxon>Senna</taxon>
    </lineage>
</organism>
<accession>A0A834TTV8</accession>
<name>A0A834TTV8_9FABA</name>
<protein>
    <submittedName>
        <fullName evidence="2">Uncharacterized protein</fullName>
    </submittedName>
</protein>
<dbReference type="AlphaFoldDB" id="A0A834TTV8"/>
<gene>
    <name evidence="2" type="ORF">G2W53_017800</name>
</gene>
<proteinExistence type="predicted"/>
<feature type="compositionally biased region" description="Polar residues" evidence="1">
    <location>
        <begin position="15"/>
        <end position="28"/>
    </location>
</feature>
<evidence type="ECO:0000313" key="3">
    <source>
        <dbReference type="Proteomes" id="UP000634136"/>
    </source>
</evidence>
<dbReference type="Proteomes" id="UP000634136">
    <property type="component" value="Unassembled WGS sequence"/>
</dbReference>
<feature type="region of interest" description="Disordered" evidence="1">
    <location>
        <begin position="1"/>
        <end position="28"/>
    </location>
</feature>
<reference evidence="2" key="1">
    <citation type="submission" date="2020-09" db="EMBL/GenBank/DDBJ databases">
        <title>Genome-Enabled Discovery of Anthraquinone Biosynthesis in Senna tora.</title>
        <authorList>
            <person name="Kang S.-H."/>
            <person name="Pandey R.P."/>
            <person name="Lee C.-M."/>
            <person name="Sim J.-S."/>
            <person name="Jeong J.-T."/>
            <person name="Choi B.-S."/>
            <person name="Jung M."/>
            <person name="Ginzburg D."/>
            <person name="Zhao K."/>
            <person name="Won S.Y."/>
            <person name="Oh T.-J."/>
            <person name="Yu Y."/>
            <person name="Kim N.-H."/>
            <person name="Lee O.R."/>
            <person name="Lee T.-H."/>
            <person name="Bashyal P."/>
            <person name="Kim T.-S."/>
            <person name="Lee W.-H."/>
            <person name="Kawkins C."/>
            <person name="Kim C.-K."/>
            <person name="Kim J.S."/>
            <person name="Ahn B.O."/>
            <person name="Rhee S.Y."/>
            <person name="Sohng J.K."/>
        </authorList>
    </citation>
    <scope>NUCLEOTIDE SEQUENCE</scope>
    <source>
        <tissue evidence="2">Leaf</tissue>
    </source>
</reference>
<keyword evidence="3" id="KW-1185">Reference proteome</keyword>
<dbReference type="EMBL" id="JAAIUW010000006">
    <property type="protein sequence ID" value="KAF7826636.1"/>
    <property type="molecule type" value="Genomic_DNA"/>
</dbReference>
<comment type="caution">
    <text evidence="2">The sequence shown here is derived from an EMBL/GenBank/DDBJ whole genome shotgun (WGS) entry which is preliminary data.</text>
</comment>
<sequence>MEQPEVKPHAKVETVSDNNTWNKTVEPN</sequence>